<feature type="domain" description="ATP-grasp" evidence="8">
    <location>
        <begin position="119"/>
        <end position="317"/>
    </location>
</feature>
<keyword evidence="3" id="KW-0436">Ligase</keyword>
<dbReference type="Pfam" id="PF00289">
    <property type="entry name" value="Biotin_carb_N"/>
    <property type="match status" value="1"/>
</dbReference>
<dbReference type="SMART" id="SM00878">
    <property type="entry name" value="Biotin_carb_C"/>
    <property type="match status" value="1"/>
</dbReference>
<feature type="domain" description="Biotin carboxylation" evidence="9">
    <location>
        <begin position="1"/>
        <end position="443"/>
    </location>
</feature>
<dbReference type="InterPro" id="IPR005482">
    <property type="entry name" value="Biotin_COase_C"/>
</dbReference>
<dbReference type="PROSITE" id="PS50975">
    <property type="entry name" value="ATP_GRASP"/>
    <property type="match status" value="1"/>
</dbReference>
<dbReference type="PROSITE" id="PS50979">
    <property type="entry name" value="BC"/>
    <property type="match status" value="1"/>
</dbReference>
<evidence type="ECO:0000256" key="1">
    <source>
        <dbReference type="ARBA" id="ARBA00003761"/>
    </source>
</evidence>
<keyword evidence="5 7" id="KW-0067">ATP-binding</keyword>
<evidence type="ECO:0000259" key="9">
    <source>
        <dbReference type="PROSITE" id="PS50979"/>
    </source>
</evidence>
<dbReference type="NCBIfam" id="NF006367">
    <property type="entry name" value="PRK08591.1"/>
    <property type="match status" value="1"/>
</dbReference>
<comment type="catalytic activity">
    <reaction evidence="6">
        <text>N(6)-biotinyl-L-lysyl-[protein] + hydrogencarbonate + ATP = N(6)-carboxybiotinyl-L-lysyl-[protein] + ADP + phosphate + H(+)</text>
        <dbReference type="Rhea" id="RHEA:13501"/>
        <dbReference type="Rhea" id="RHEA-COMP:10505"/>
        <dbReference type="Rhea" id="RHEA-COMP:10506"/>
        <dbReference type="ChEBI" id="CHEBI:15378"/>
        <dbReference type="ChEBI" id="CHEBI:17544"/>
        <dbReference type="ChEBI" id="CHEBI:30616"/>
        <dbReference type="ChEBI" id="CHEBI:43474"/>
        <dbReference type="ChEBI" id="CHEBI:83144"/>
        <dbReference type="ChEBI" id="CHEBI:83145"/>
        <dbReference type="ChEBI" id="CHEBI:456216"/>
        <dbReference type="EC" id="6.3.4.14"/>
    </reaction>
</comment>
<keyword evidence="4 7" id="KW-0547">Nucleotide-binding</keyword>
<evidence type="ECO:0000256" key="4">
    <source>
        <dbReference type="ARBA" id="ARBA00022741"/>
    </source>
</evidence>
<accession>A0ABX1IXS2</accession>
<evidence type="ECO:0000313" key="11">
    <source>
        <dbReference type="Proteomes" id="UP000715441"/>
    </source>
</evidence>
<dbReference type="InterPro" id="IPR011054">
    <property type="entry name" value="Rudment_hybrid_motif"/>
</dbReference>
<dbReference type="Pfam" id="PF02785">
    <property type="entry name" value="Biotin_carb_C"/>
    <property type="match status" value="1"/>
</dbReference>
<dbReference type="Pfam" id="PF02786">
    <property type="entry name" value="CPSase_L_D2"/>
    <property type="match status" value="1"/>
</dbReference>
<dbReference type="PROSITE" id="PS00867">
    <property type="entry name" value="CPSASE_2"/>
    <property type="match status" value="1"/>
</dbReference>
<dbReference type="SUPFAM" id="SSF56059">
    <property type="entry name" value="Glutathione synthetase ATP-binding domain-like"/>
    <property type="match status" value="1"/>
</dbReference>
<dbReference type="InterPro" id="IPR011761">
    <property type="entry name" value="ATP-grasp"/>
</dbReference>
<dbReference type="InterPro" id="IPR011764">
    <property type="entry name" value="Biotin_carboxylation_dom"/>
</dbReference>
<evidence type="ECO:0000259" key="8">
    <source>
        <dbReference type="PROSITE" id="PS50975"/>
    </source>
</evidence>
<reference evidence="10 11" key="1">
    <citation type="submission" date="2020-04" db="EMBL/GenBank/DDBJ databases">
        <title>Novel species.</title>
        <authorList>
            <person name="Teo W.F.A."/>
            <person name="Lipun K."/>
            <person name="Srisuk N."/>
            <person name="Duangmal K."/>
        </authorList>
    </citation>
    <scope>NUCLEOTIDE SEQUENCE [LARGE SCALE GENOMIC DNA]</scope>
    <source>
        <strain evidence="10 11">K13G38</strain>
    </source>
</reference>
<evidence type="ECO:0000256" key="7">
    <source>
        <dbReference type="PROSITE-ProRule" id="PRU00409"/>
    </source>
</evidence>
<dbReference type="PANTHER" id="PTHR48095">
    <property type="entry name" value="PYRUVATE CARBOXYLASE SUBUNIT A"/>
    <property type="match status" value="1"/>
</dbReference>
<comment type="caution">
    <text evidence="10">The sequence shown here is derived from an EMBL/GenBank/DDBJ whole genome shotgun (WGS) entry which is preliminary data.</text>
</comment>
<organism evidence="10 11">
    <name type="scientific">Amycolatopsis acididurans</name>
    <dbReference type="NCBI Taxonomy" id="2724524"/>
    <lineage>
        <taxon>Bacteria</taxon>
        <taxon>Bacillati</taxon>
        <taxon>Actinomycetota</taxon>
        <taxon>Actinomycetes</taxon>
        <taxon>Pseudonocardiales</taxon>
        <taxon>Pseudonocardiaceae</taxon>
        <taxon>Amycolatopsis</taxon>
    </lineage>
</organism>
<sequence length="443" mass="47688">MRRLLVANRGEIAVRIIRAARDLGIETVAVYSAADRGARHTTLADRAVCIGPPPAPASYLRHDLLLQVAEATGCDAVHPGYGFLSEDASFAAGVADHGLTFVGPPARAIEQMGDKAIARKVVAGADVPVVPGSDGVVADVGEALRFAADAGYPVLLKARSGGGGRGMRVAKDAAELERSFPLSRQEAGATFGDDGVYVERYLPRVRHVEVQVLADHHGRVGQLGERDCSLQRRHQKLLEEAPSPALDDRQREELCAAAVRAARAVGYASAGTVEFLLDLDSARFFFIEMNTRIQVEHPVTEMLTGVDLVAWQLRIAAGEPLTLDRVPARGHAIEFRINAEDWTQGFRPSPGTLSAFQPPAGPGVRVDTHSFAGATVPPHYDSLLAKLIVHGADRDEALRRSRRALDEFHVAGVASTVGLHRWLLEQSEVADGTYTTSYLTERT</sequence>
<dbReference type="Proteomes" id="UP000715441">
    <property type="component" value="Unassembled WGS sequence"/>
</dbReference>
<comment type="function">
    <text evidence="1">This protein is a component of the acetyl coenzyme A carboxylase complex; first, biotin carboxylase catalyzes the carboxylation of the carrier protein and then the transcarboxylase transfers the carboxyl group to form malonyl-CoA.</text>
</comment>
<dbReference type="SUPFAM" id="SSF51246">
    <property type="entry name" value="Rudiment single hybrid motif"/>
    <property type="match status" value="1"/>
</dbReference>
<evidence type="ECO:0000256" key="5">
    <source>
        <dbReference type="ARBA" id="ARBA00022840"/>
    </source>
</evidence>
<keyword evidence="11" id="KW-1185">Reference proteome</keyword>
<dbReference type="InterPro" id="IPR005479">
    <property type="entry name" value="CPAse_ATP-bd"/>
</dbReference>
<name>A0ABX1IXS2_9PSEU</name>
<dbReference type="SUPFAM" id="SSF52440">
    <property type="entry name" value="PreATP-grasp domain"/>
    <property type="match status" value="1"/>
</dbReference>
<dbReference type="InterPro" id="IPR051602">
    <property type="entry name" value="ACC_Biotin_Carboxylase"/>
</dbReference>
<evidence type="ECO:0000256" key="2">
    <source>
        <dbReference type="ARBA" id="ARBA00013263"/>
    </source>
</evidence>
<dbReference type="InterPro" id="IPR005481">
    <property type="entry name" value="BC-like_N"/>
</dbReference>
<dbReference type="EMBL" id="JAAXLS010000002">
    <property type="protein sequence ID" value="NKQ52303.1"/>
    <property type="molecule type" value="Genomic_DNA"/>
</dbReference>
<dbReference type="EC" id="6.3.4.14" evidence="2"/>
<evidence type="ECO:0000256" key="6">
    <source>
        <dbReference type="ARBA" id="ARBA00048600"/>
    </source>
</evidence>
<dbReference type="Gene3D" id="3.30.470.20">
    <property type="entry name" value="ATP-grasp fold, B domain"/>
    <property type="match status" value="1"/>
</dbReference>
<dbReference type="PANTHER" id="PTHR48095:SF2">
    <property type="entry name" value="BIOTIN CARBOXYLASE, CHLOROPLASTIC"/>
    <property type="match status" value="1"/>
</dbReference>
<evidence type="ECO:0000256" key="3">
    <source>
        <dbReference type="ARBA" id="ARBA00022598"/>
    </source>
</evidence>
<evidence type="ECO:0000313" key="10">
    <source>
        <dbReference type="EMBL" id="NKQ52303.1"/>
    </source>
</evidence>
<dbReference type="InterPro" id="IPR016185">
    <property type="entry name" value="PreATP-grasp_dom_sf"/>
</dbReference>
<gene>
    <name evidence="10" type="ORF">HFP15_05360</name>
</gene>
<protein>
    <recommendedName>
        <fullName evidence="2">biotin carboxylase</fullName>
        <ecNumber evidence="2">6.3.4.14</ecNumber>
    </recommendedName>
</protein>
<proteinExistence type="predicted"/>